<dbReference type="CDD" id="cd10229">
    <property type="entry name" value="ASKHA_NBD_HSP70_HSPA12"/>
    <property type="match status" value="1"/>
</dbReference>
<dbReference type="PANTHER" id="PTHR14187">
    <property type="entry name" value="ALPHA KINASE/ELONGATION FACTOR 2 KINASE"/>
    <property type="match status" value="1"/>
</dbReference>
<protein>
    <submittedName>
        <fullName evidence="3">Uncharacterized protein</fullName>
    </submittedName>
</protein>
<accession>A0ABP0UJX0</accession>
<sequence length="618" mass="68170">MDHAESASGGGGARVVVGLDFGTTYSGYAFAHKSKPKDIFTFYDWAKASRPYCKTITGIYYKPVDSSDAGGEDQYVCKSWGYPARLELEKDCASLRKIRDHRQQQAAAVDVPVLGTYLTRFKLDLLQVGGDDGTASPSGTIYPPGLTVSRVISDYLREIGRFIMEHLQTHYGEQLSMESVQWCVTVPSIWSDSAKRKMKQCMADAGLVVGSAVVGPNGSSQRQYASPHPLIMVLEPEAASCHCHRNSEHLNLQKGDKLLVVDIGGGTSDIVVQEWVGDDDSYRVREVTRSTGGFCGGTYVDKNFIAFMSQKIGCLPEYFQQNPAYKSDLLKRWEEIKRTFGDPLSIGDDIELQLPRKLARAWEDQEREQGLPERESYDEIELSHSEMKAIFDPVVNENLDLIAAQLSQTHDIRVMLVVGGFAGSPYLMTRIKNSFAAEVQRIISPPNPGSAVCQGAVALAMNPGAIISRIARKTYGVETCRAFEEGDPAEYCTQVGNTKKCENRFSIYVQKGSQVTVDHCVTKTHVGLYPRQKVMRLVLYSSDDVSPRYTKGGSAEKEGELVIDISNVSGETDAKPEVSVSMYFGRSSIEMKAVALNFGDKSKVHEMQLPLTFGGVLE</sequence>
<evidence type="ECO:0000256" key="2">
    <source>
        <dbReference type="ARBA" id="ARBA00022840"/>
    </source>
</evidence>
<reference evidence="3" key="1">
    <citation type="submission" date="2024-02" db="EMBL/GenBank/DDBJ databases">
        <authorList>
            <consortium name="ELIXIR-Norway"/>
            <consortium name="Elixir Norway"/>
        </authorList>
    </citation>
    <scope>NUCLEOTIDE SEQUENCE</scope>
</reference>
<dbReference type="Gene3D" id="3.30.420.40">
    <property type="match status" value="1"/>
</dbReference>
<dbReference type="Proteomes" id="UP001497512">
    <property type="component" value="Chromosome 4"/>
</dbReference>
<dbReference type="InterPro" id="IPR013126">
    <property type="entry name" value="Hsp_70_fam"/>
</dbReference>
<dbReference type="EMBL" id="OZ019896">
    <property type="protein sequence ID" value="CAK9223385.1"/>
    <property type="molecule type" value="Genomic_DNA"/>
</dbReference>
<organism evidence="3 4">
    <name type="scientific">Sphagnum troendelagicum</name>
    <dbReference type="NCBI Taxonomy" id="128251"/>
    <lineage>
        <taxon>Eukaryota</taxon>
        <taxon>Viridiplantae</taxon>
        <taxon>Streptophyta</taxon>
        <taxon>Embryophyta</taxon>
        <taxon>Bryophyta</taxon>
        <taxon>Sphagnophytina</taxon>
        <taxon>Sphagnopsida</taxon>
        <taxon>Sphagnales</taxon>
        <taxon>Sphagnaceae</taxon>
        <taxon>Sphagnum</taxon>
    </lineage>
</organism>
<dbReference type="SUPFAM" id="SSF53067">
    <property type="entry name" value="Actin-like ATPase domain"/>
    <property type="match status" value="2"/>
</dbReference>
<keyword evidence="2" id="KW-0067">ATP-binding</keyword>
<keyword evidence="1" id="KW-0547">Nucleotide-binding</keyword>
<proteinExistence type="predicted"/>
<name>A0ABP0UJX0_9BRYO</name>
<dbReference type="Pfam" id="PF00012">
    <property type="entry name" value="HSP70"/>
    <property type="match status" value="1"/>
</dbReference>
<evidence type="ECO:0000313" key="4">
    <source>
        <dbReference type="Proteomes" id="UP001497512"/>
    </source>
</evidence>
<dbReference type="PANTHER" id="PTHR14187:SF5">
    <property type="entry name" value="HEAT SHOCK 70 KDA PROTEIN 12A"/>
    <property type="match status" value="1"/>
</dbReference>
<evidence type="ECO:0000256" key="1">
    <source>
        <dbReference type="ARBA" id="ARBA00022741"/>
    </source>
</evidence>
<gene>
    <name evidence="3" type="ORF">CSSPTR1EN2_LOCUS16805</name>
</gene>
<dbReference type="InterPro" id="IPR043129">
    <property type="entry name" value="ATPase_NBD"/>
</dbReference>
<evidence type="ECO:0000313" key="3">
    <source>
        <dbReference type="EMBL" id="CAK9223385.1"/>
    </source>
</evidence>
<keyword evidence="4" id="KW-1185">Reference proteome</keyword>